<dbReference type="STRING" id="578459.A0A194S497"/>
<evidence type="ECO:0000256" key="1">
    <source>
        <dbReference type="ARBA" id="ARBA00004496"/>
    </source>
</evidence>
<reference evidence="8 9" key="1">
    <citation type="journal article" date="2015" name="Front. Microbiol.">
        <title>Genome sequence of the plant growth promoting endophytic yeast Rhodotorula graminis WP1.</title>
        <authorList>
            <person name="Firrincieli A."/>
            <person name="Otillar R."/>
            <person name="Salamov A."/>
            <person name="Schmutz J."/>
            <person name="Khan Z."/>
            <person name="Redman R.S."/>
            <person name="Fleck N.D."/>
            <person name="Lindquist E."/>
            <person name="Grigoriev I.V."/>
            <person name="Doty S.L."/>
        </authorList>
    </citation>
    <scope>NUCLEOTIDE SEQUENCE [LARGE SCALE GENOMIC DNA]</scope>
    <source>
        <strain evidence="8 9">WP1</strain>
    </source>
</reference>
<evidence type="ECO:0000256" key="7">
    <source>
        <dbReference type="ARBA" id="ARBA00022691"/>
    </source>
</evidence>
<organism evidence="8 9">
    <name type="scientific">Rhodotorula graminis (strain WP1)</name>
    <dbReference type="NCBI Taxonomy" id="578459"/>
    <lineage>
        <taxon>Eukaryota</taxon>
        <taxon>Fungi</taxon>
        <taxon>Dikarya</taxon>
        <taxon>Basidiomycota</taxon>
        <taxon>Pucciniomycotina</taxon>
        <taxon>Microbotryomycetes</taxon>
        <taxon>Sporidiobolales</taxon>
        <taxon>Sporidiobolaceae</taxon>
        <taxon>Rhodotorula</taxon>
    </lineage>
</organism>
<evidence type="ECO:0000256" key="2">
    <source>
        <dbReference type="ARBA" id="ARBA00005369"/>
    </source>
</evidence>
<dbReference type="OrthoDB" id="73890at2759"/>
<dbReference type="RefSeq" id="XP_018271394.1">
    <property type="nucleotide sequence ID" value="XM_018416788.1"/>
</dbReference>
<protein>
    <recommendedName>
        <fullName evidence="3">protein-L-isoaspartate(D-aspartate) O-methyltransferase</fullName>
        <ecNumber evidence="3">2.1.1.77</ecNumber>
    </recommendedName>
</protein>
<evidence type="ECO:0000256" key="5">
    <source>
        <dbReference type="ARBA" id="ARBA00022603"/>
    </source>
</evidence>
<keyword evidence="6" id="KW-0808">Transferase</keyword>
<gene>
    <name evidence="8" type="ORF">RHOBADRAFT_53333</name>
</gene>
<name>A0A194S497_RHOGW</name>
<keyword evidence="5" id="KW-0489">Methyltransferase</keyword>
<dbReference type="Proteomes" id="UP000053890">
    <property type="component" value="Unassembled WGS sequence"/>
</dbReference>
<evidence type="ECO:0000256" key="4">
    <source>
        <dbReference type="ARBA" id="ARBA00022490"/>
    </source>
</evidence>
<evidence type="ECO:0000256" key="6">
    <source>
        <dbReference type="ARBA" id="ARBA00022679"/>
    </source>
</evidence>
<accession>A0A194S497</accession>
<dbReference type="PANTHER" id="PTHR11579">
    <property type="entry name" value="PROTEIN-L-ISOASPARTATE O-METHYLTRANSFERASE"/>
    <property type="match status" value="1"/>
</dbReference>
<keyword evidence="9" id="KW-1185">Reference proteome</keyword>
<keyword evidence="7" id="KW-0949">S-adenosyl-L-methionine</keyword>
<proteinExistence type="inferred from homology"/>
<dbReference type="Gene3D" id="3.40.50.150">
    <property type="entry name" value="Vaccinia Virus protein VP39"/>
    <property type="match status" value="1"/>
</dbReference>
<evidence type="ECO:0000313" key="9">
    <source>
        <dbReference type="Proteomes" id="UP000053890"/>
    </source>
</evidence>
<dbReference type="GO" id="GO:0032259">
    <property type="term" value="P:methylation"/>
    <property type="evidence" value="ECO:0007669"/>
    <property type="project" value="UniProtKB-KW"/>
</dbReference>
<dbReference type="SUPFAM" id="SSF53335">
    <property type="entry name" value="S-adenosyl-L-methionine-dependent methyltransferases"/>
    <property type="match status" value="1"/>
</dbReference>
<comment type="subcellular location">
    <subcellularLocation>
        <location evidence="1">Cytoplasm</location>
    </subcellularLocation>
</comment>
<dbReference type="GO" id="GO:0005737">
    <property type="term" value="C:cytoplasm"/>
    <property type="evidence" value="ECO:0007669"/>
    <property type="project" value="UniProtKB-SubCell"/>
</dbReference>
<keyword evidence="4" id="KW-0963">Cytoplasm</keyword>
<dbReference type="GO" id="GO:0004719">
    <property type="term" value="F:protein-L-isoaspartate (D-aspartate) O-methyltransferase activity"/>
    <property type="evidence" value="ECO:0007669"/>
    <property type="project" value="UniProtKB-EC"/>
</dbReference>
<dbReference type="Pfam" id="PF01135">
    <property type="entry name" value="PCMT"/>
    <property type="match status" value="2"/>
</dbReference>
<dbReference type="InterPro" id="IPR000682">
    <property type="entry name" value="PCMT"/>
</dbReference>
<evidence type="ECO:0000256" key="3">
    <source>
        <dbReference type="ARBA" id="ARBA00011890"/>
    </source>
</evidence>
<dbReference type="InterPro" id="IPR029063">
    <property type="entry name" value="SAM-dependent_MTases_sf"/>
</dbReference>
<dbReference type="EC" id="2.1.1.77" evidence="3"/>
<dbReference type="AlphaFoldDB" id="A0A194S497"/>
<dbReference type="GeneID" id="28977236"/>
<evidence type="ECO:0000313" key="8">
    <source>
        <dbReference type="EMBL" id="KPV75345.1"/>
    </source>
</evidence>
<comment type="similarity">
    <text evidence="2">Belongs to the methyltransferase superfamily. L-isoaspartyl/D-aspartyl protein methyltransferase family.</text>
</comment>
<dbReference type="PANTHER" id="PTHR11579:SF0">
    <property type="entry name" value="PROTEIN-L-ISOASPARTATE(D-ASPARTATE) O-METHYLTRANSFERASE"/>
    <property type="match status" value="1"/>
</dbReference>
<sequence>MAWQCTGANNTELVDNLARAGLLSTPRVIDAFKQVDRRYYVPHLSDAYVDSPAYLTHGATISAPHMHANAIENLEPFLQPGSNVLDVGSGSGYLLGIFHALVSPGGTVLGIEHIPALVKQAHENLDADPAVRGVVAIHVGAASPSLPPSLLSQLASPGRMFIPLGSSGPGEQQAVWQVDKDARGDVTRTRLYGVRYVPLTSREAQDPGGGGGGGGVEGEA</sequence>
<dbReference type="EMBL" id="KQ474078">
    <property type="protein sequence ID" value="KPV75345.1"/>
    <property type="molecule type" value="Genomic_DNA"/>
</dbReference>
<dbReference type="OMA" id="HMHASAC"/>